<evidence type="ECO:0000256" key="1">
    <source>
        <dbReference type="SAM" id="Phobius"/>
    </source>
</evidence>
<accession>A0A382MEF7</accession>
<proteinExistence type="predicted"/>
<dbReference type="GO" id="GO:0006629">
    <property type="term" value="P:lipid metabolic process"/>
    <property type="evidence" value="ECO:0007669"/>
    <property type="project" value="InterPro"/>
</dbReference>
<keyword evidence="1" id="KW-0472">Membrane</keyword>
<organism evidence="3">
    <name type="scientific">marine metagenome</name>
    <dbReference type="NCBI Taxonomy" id="408172"/>
    <lineage>
        <taxon>unclassified sequences</taxon>
        <taxon>metagenomes</taxon>
        <taxon>ecological metagenomes</taxon>
    </lineage>
</organism>
<evidence type="ECO:0000313" key="3">
    <source>
        <dbReference type="EMBL" id="SVC47373.1"/>
    </source>
</evidence>
<feature type="transmembrane region" description="Helical" evidence="1">
    <location>
        <begin position="13"/>
        <end position="30"/>
    </location>
</feature>
<dbReference type="EMBL" id="UINC01093171">
    <property type="protein sequence ID" value="SVC47373.1"/>
    <property type="molecule type" value="Genomic_DNA"/>
</dbReference>
<sequence length="297" mass="35563">MINTVFNNILREWPTWAAIFIVYMLWWIVLDNHEIIPFASVFLILILTFHGSVQHELIHGHPTNNQKINDLLASPPLGLWCPYLIYKYSHLTHHDNANLTIPDSDPESYYVSEDRWDGLSKWRQKLAIFNMTLFGRLILGPFWSFVFLRRQMFKSLRRSTLSDAFIWISHELLSLTMLLFIWFFFEVNILIYIGCAYVAQSFTLVRSFYEHRVANDPNHRSVIMKASLPMRLLYLNNNYHLVHHENPRMSWHLLTKEYRDRLDYYNDLNGDFIESGYIKWFTNYLFKPVNHPKHLGF</sequence>
<keyword evidence="1" id="KW-0812">Transmembrane</keyword>
<name>A0A382MEF7_9ZZZZ</name>
<protein>
    <recommendedName>
        <fullName evidence="2">Fatty acid desaturase domain-containing protein</fullName>
    </recommendedName>
</protein>
<feature type="transmembrane region" description="Helical" evidence="1">
    <location>
        <begin position="35"/>
        <end position="53"/>
    </location>
</feature>
<keyword evidence="1" id="KW-1133">Transmembrane helix</keyword>
<dbReference type="Pfam" id="PF00487">
    <property type="entry name" value="FA_desaturase"/>
    <property type="match status" value="1"/>
</dbReference>
<feature type="transmembrane region" description="Helical" evidence="1">
    <location>
        <begin position="126"/>
        <end position="148"/>
    </location>
</feature>
<reference evidence="3" key="1">
    <citation type="submission" date="2018-05" db="EMBL/GenBank/DDBJ databases">
        <authorList>
            <person name="Lanie J.A."/>
            <person name="Ng W.-L."/>
            <person name="Kazmierczak K.M."/>
            <person name="Andrzejewski T.M."/>
            <person name="Davidsen T.M."/>
            <person name="Wayne K.J."/>
            <person name="Tettelin H."/>
            <person name="Glass J.I."/>
            <person name="Rusch D."/>
            <person name="Podicherti R."/>
            <person name="Tsui H.-C.T."/>
            <person name="Winkler M.E."/>
        </authorList>
    </citation>
    <scope>NUCLEOTIDE SEQUENCE</scope>
</reference>
<dbReference type="InterPro" id="IPR005804">
    <property type="entry name" value="FA_desaturase_dom"/>
</dbReference>
<gene>
    <name evidence="3" type="ORF">METZ01_LOCUS300227</name>
</gene>
<evidence type="ECO:0000259" key="2">
    <source>
        <dbReference type="Pfam" id="PF00487"/>
    </source>
</evidence>
<feature type="domain" description="Fatty acid desaturase" evidence="2">
    <location>
        <begin position="39"/>
        <end position="260"/>
    </location>
</feature>
<dbReference type="AlphaFoldDB" id="A0A382MEF7"/>